<organism evidence="1">
    <name type="scientific">Leptolyngbya sp. NK1-12</name>
    <dbReference type="NCBI Taxonomy" id="2547451"/>
    <lineage>
        <taxon>Bacteria</taxon>
        <taxon>Bacillati</taxon>
        <taxon>Cyanobacteriota</taxon>
        <taxon>Cyanophyceae</taxon>
        <taxon>Leptolyngbyales</taxon>
        <taxon>Leptolyngbyaceae</taxon>
        <taxon>Leptolyngbya group</taxon>
        <taxon>Leptolyngbya</taxon>
    </lineage>
</organism>
<protein>
    <submittedName>
        <fullName evidence="1">Uncharacterized protein</fullName>
    </submittedName>
</protein>
<dbReference type="RefSeq" id="WP_316437070.1">
    <property type="nucleotide sequence ID" value="NZ_CP053587.1"/>
</dbReference>
<accession>A0AA96WLJ6</accession>
<sequence>MRIEKNCFAGRGVVPKLAVALDQIAVSIGWHNHEFAGTKPTKFLSLSRCFVAGVAGVAGVAEAKLRRFGSPDQ</sequence>
<reference evidence="1" key="1">
    <citation type="submission" date="2020-05" db="EMBL/GenBank/DDBJ databases">
        <authorList>
            <person name="Zhu T."/>
            <person name="Keshari N."/>
            <person name="Lu X."/>
        </authorList>
    </citation>
    <scope>NUCLEOTIDE SEQUENCE</scope>
    <source>
        <strain evidence="1">NK1-12</strain>
    </source>
</reference>
<name>A0AA96WLJ6_9CYAN</name>
<evidence type="ECO:0000313" key="1">
    <source>
        <dbReference type="EMBL" id="WNZ27394.1"/>
    </source>
</evidence>
<dbReference type="EMBL" id="CP053587">
    <property type="protein sequence ID" value="WNZ27394.1"/>
    <property type="molecule type" value="Genomic_DNA"/>
</dbReference>
<gene>
    <name evidence="1" type="ORF">HJG54_31415</name>
</gene>
<dbReference type="AlphaFoldDB" id="A0AA96WLJ6"/>
<proteinExistence type="predicted"/>